<organism evidence="1 2">
    <name type="scientific">Candidozyma auris</name>
    <name type="common">Yeast</name>
    <name type="synonym">Candida auris</name>
    <dbReference type="NCBI Taxonomy" id="498019"/>
    <lineage>
        <taxon>Eukaryota</taxon>
        <taxon>Fungi</taxon>
        <taxon>Dikarya</taxon>
        <taxon>Ascomycota</taxon>
        <taxon>Saccharomycotina</taxon>
        <taxon>Pichiomycetes</taxon>
        <taxon>Metschnikowiaceae</taxon>
        <taxon>Candidozyma</taxon>
    </lineage>
</organism>
<name>A0A0L0P879_CANAR</name>
<dbReference type="VEuPathDB" id="FungiDB:QG37_00327"/>
<dbReference type="EMBL" id="LGST01000003">
    <property type="protein sequence ID" value="KNE02519.1"/>
    <property type="molecule type" value="Genomic_DNA"/>
</dbReference>
<reference evidence="2" key="1">
    <citation type="journal article" date="2015" name="BMC Genomics">
        <title>Draft genome of a commonly misdiagnosed multidrug resistant pathogen Candida auris.</title>
        <authorList>
            <person name="Chatterjee S."/>
            <person name="Alampalli S.V."/>
            <person name="Nageshan R.K."/>
            <person name="Chettiar S.T."/>
            <person name="Joshi S."/>
            <person name="Tatu U.S."/>
        </authorList>
    </citation>
    <scope>NUCLEOTIDE SEQUENCE [LARGE SCALE GENOMIC DNA]</scope>
    <source>
        <strain evidence="2">6684</strain>
    </source>
</reference>
<dbReference type="AlphaFoldDB" id="A0A0L0P879"/>
<gene>
    <name evidence="1" type="ORF">QG37_00327</name>
</gene>
<dbReference type="Proteomes" id="UP000037122">
    <property type="component" value="Unassembled WGS sequence"/>
</dbReference>
<evidence type="ECO:0000313" key="1">
    <source>
        <dbReference type="EMBL" id="KNE02519.1"/>
    </source>
</evidence>
<protein>
    <submittedName>
        <fullName evidence="1">Uncharacterized protein</fullName>
    </submittedName>
</protein>
<evidence type="ECO:0000313" key="2">
    <source>
        <dbReference type="Proteomes" id="UP000037122"/>
    </source>
</evidence>
<sequence length="100" mass="11390">MMKMSRILSTDKEGASFVNTKHGVNKSTFNCESIRWPEVPKRFDLATKNPARHTMTTSSTACKVKKEMPAKDSCWGAIGGTTRRKRPFSNDSSMCWAKWW</sequence>
<accession>A0A0L0P879</accession>
<proteinExistence type="predicted"/>
<comment type="caution">
    <text evidence="1">The sequence shown here is derived from an EMBL/GenBank/DDBJ whole genome shotgun (WGS) entry which is preliminary data.</text>
</comment>